<keyword evidence="2" id="KW-0347">Helicase</keyword>
<organism evidence="2 3">
    <name type="scientific">Oscillibacter valericigenes</name>
    <dbReference type="NCBI Taxonomy" id="351091"/>
    <lineage>
        <taxon>Bacteria</taxon>
        <taxon>Bacillati</taxon>
        <taxon>Bacillota</taxon>
        <taxon>Clostridia</taxon>
        <taxon>Eubacteriales</taxon>
        <taxon>Oscillospiraceae</taxon>
        <taxon>Oscillibacter</taxon>
    </lineage>
</organism>
<dbReference type="Gene3D" id="3.40.50.300">
    <property type="entry name" value="P-loop containing nucleotide triphosphate hydrolases"/>
    <property type="match status" value="1"/>
</dbReference>
<dbReference type="Proteomes" id="UP000719500">
    <property type="component" value="Unassembled WGS sequence"/>
</dbReference>
<dbReference type="Pfam" id="PF04851">
    <property type="entry name" value="ResIII"/>
    <property type="match status" value="1"/>
</dbReference>
<dbReference type="PROSITE" id="PS51192">
    <property type="entry name" value="HELICASE_ATP_BIND_1"/>
    <property type="match status" value="1"/>
</dbReference>
<keyword evidence="3" id="KW-1185">Reference proteome</keyword>
<evidence type="ECO:0000259" key="1">
    <source>
        <dbReference type="PROSITE" id="PS51192"/>
    </source>
</evidence>
<dbReference type="PANTHER" id="PTHR47396">
    <property type="entry name" value="TYPE I RESTRICTION ENZYME ECOKI R PROTEIN"/>
    <property type="match status" value="1"/>
</dbReference>
<evidence type="ECO:0000313" key="3">
    <source>
        <dbReference type="Proteomes" id="UP000719500"/>
    </source>
</evidence>
<accession>A0ABS2FRV0</accession>
<dbReference type="InterPro" id="IPR006935">
    <property type="entry name" value="Helicase/UvrB_N"/>
</dbReference>
<dbReference type="InterPro" id="IPR027417">
    <property type="entry name" value="P-loop_NTPase"/>
</dbReference>
<feature type="domain" description="Helicase ATP-binding" evidence="1">
    <location>
        <begin position="51"/>
        <end position="244"/>
    </location>
</feature>
<proteinExistence type="predicted"/>
<sequence length="870" mass="99556">MFLYEELDNLRKYRAIQPLPPCIRDSLNPRMPLRPYQEVAFENFVTYFQRPGGPKRPCQVLFHMATGSGKTLIMAGLIAYLYQQGYRNFLFFVNLTTIVQQTRDIFLNPGSAKYLFAPEILVDGHRVQIREVSNFQSSDPEAVNILFTTTQSLHTDLWMVRENGLSLEDFAQTPVVLLSDEAHHLNVSTKRMDRAEAASYHSWEETVHRIFLTREDNVLLEFTATCDLANPQILEAYRDKILFNYPLQNFRADRYSKEIITLRADLSPMDRALQALMLSQYRLKVFQANRLPVKPVVLFKSAKIQESAAFQAAFAERLRTLTGGELERISTLIQNPAMRRAYAWFARRGISFDALAQELREDFSPEHCISANDDAAAERKQLLLNSLEAPENPYRAVFEVKKLDEGWDVLNLFDIVRLYETRQSGGRRISASTVSEAQLIGRGARYCPFQTAPDQPRYQRKFDRDLDSELRICEELYYHCQNDSRYIAELHSALREIGIDPDRTAPCSLRLKESFRNSRFYREGLVFANSRVPLDPGPDADGLPAALRERSFPVTLATGASGEDLVMDSVPLSEEAADLRTYETTFRQLADLNYAIVYKALIRWPAFQFDALKRRFPGLSSTRMFLTDPRYLGAVRLVIRSRYDMPPAQVLRSAAEQVLGTLAGALASVQEQWTGSREFHPRRMAEVFQDKTVNVTDPHAGGAGISQNDHTVPAAWRLDLSRELWYAYEDNFGTSEEKALVAAIHAHIRELQAAYDAVYLVRNERQLSLYAFADGARFEPDFLLFLLKRQDGGWVQTQVFLEPKGTHLLQEDAWKEQFLLQLEEQAVPVKVFAGDPSCRILGTHFFNLERRETEFAADLRRLIDGPPCEA</sequence>
<gene>
    <name evidence="2" type="ORF">H9X91_01315</name>
</gene>
<dbReference type="SMART" id="SM00487">
    <property type="entry name" value="DEXDc"/>
    <property type="match status" value="1"/>
</dbReference>
<dbReference type="PANTHER" id="PTHR47396:SF1">
    <property type="entry name" value="ATP-DEPENDENT HELICASE IRC3-RELATED"/>
    <property type="match status" value="1"/>
</dbReference>
<dbReference type="EMBL" id="JACSNX010000001">
    <property type="protein sequence ID" value="MBM6850075.1"/>
    <property type="molecule type" value="Genomic_DNA"/>
</dbReference>
<keyword evidence="2" id="KW-0067">ATP-binding</keyword>
<dbReference type="CDD" id="cd18785">
    <property type="entry name" value="SF2_C"/>
    <property type="match status" value="1"/>
</dbReference>
<keyword evidence="2" id="KW-0378">Hydrolase</keyword>
<dbReference type="InterPro" id="IPR050742">
    <property type="entry name" value="Helicase_Restrict-Modif_Enz"/>
</dbReference>
<comment type="caution">
    <text evidence="2">The sequence shown here is derived from an EMBL/GenBank/DDBJ whole genome shotgun (WGS) entry which is preliminary data.</text>
</comment>
<name>A0ABS2FRV0_9FIRM</name>
<dbReference type="InterPro" id="IPR014001">
    <property type="entry name" value="Helicase_ATP-bd"/>
</dbReference>
<reference evidence="2 3" key="1">
    <citation type="journal article" date="2021" name="Sci. Rep.">
        <title>The distribution of antibiotic resistance genes in chicken gut microbiota commensals.</title>
        <authorList>
            <person name="Juricova H."/>
            <person name="Matiasovicova J."/>
            <person name="Kubasova T."/>
            <person name="Cejkova D."/>
            <person name="Rychlik I."/>
        </authorList>
    </citation>
    <scope>NUCLEOTIDE SEQUENCE [LARGE SCALE GENOMIC DNA]</scope>
    <source>
        <strain evidence="2 3">An411</strain>
    </source>
</reference>
<protein>
    <submittedName>
        <fullName evidence="2">DEAD/DEAH box helicase family protein</fullName>
    </submittedName>
</protein>
<dbReference type="RefSeq" id="WP_204801736.1">
    <property type="nucleotide sequence ID" value="NZ_JACSNX010000001.1"/>
</dbReference>
<keyword evidence="2" id="KW-0547">Nucleotide-binding</keyword>
<dbReference type="SUPFAM" id="SSF52540">
    <property type="entry name" value="P-loop containing nucleoside triphosphate hydrolases"/>
    <property type="match status" value="2"/>
</dbReference>
<dbReference type="GO" id="GO:0004386">
    <property type="term" value="F:helicase activity"/>
    <property type="evidence" value="ECO:0007669"/>
    <property type="project" value="UniProtKB-KW"/>
</dbReference>
<evidence type="ECO:0000313" key="2">
    <source>
        <dbReference type="EMBL" id="MBM6850075.1"/>
    </source>
</evidence>